<protein>
    <submittedName>
        <fullName evidence="4">GNAT family N-acetyltransferase</fullName>
    </submittedName>
</protein>
<keyword evidence="1" id="KW-0808">Transferase</keyword>
<dbReference type="Pfam" id="PF00583">
    <property type="entry name" value="Acetyltransf_1"/>
    <property type="match status" value="1"/>
</dbReference>
<evidence type="ECO:0000256" key="2">
    <source>
        <dbReference type="ARBA" id="ARBA00023315"/>
    </source>
</evidence>
<proteinExistence type="predicted"/>
<dbReference type="InterPro" id="IPR016181">
    <property type="entry name" value="Acyl_CoA_acyltransferase"/>
</dbReference>
<evidence type="ECO:0000259" key="3">
    <source>
        <dbReference type="PROSITE" id="PS51186"/>
    </source>
</evidence>
<dbReference type="AlphaFoldDB" id="A0A6I4MLN2"/>
<sequence length="176" mass="19399">MPRPQRRPLGIAIRAMERHDADQVLAIYQHGLDTGNAGFETTAPTWQEFDAAKLDRHRFVATDPAAEPSGDVLGWIAAGHVSDRCCYAGVVEHSIYISPHARGQGIGAALLTVFIAATEADDIWTIQTGIFPENTPSLRLHTKAGFRTVGTRRRLGRLHGRWRDVVLLERRSPTVG</sequence>
<reference evidence="4" key="1">
    <citation type="submission" date="2019-12" db="EMBL/GenBank/DDBJ databases">
        <title>Actinomadura physcomitrii sp. nov., a novel actinomycete isolated from moss [Physcomitrium sphaericum (Ludw) Fuernr].</title>
        <authorList>
            <person name="Zhuang X."/>
        </authorList>
    </citation>
    <scope>NUCLEOTIDE SEQUENCE [LARGE SCALE GENOMIC DNA]</scope>
    <source>
        <strain evidence="4">LD22</strain>
    </source>
</reference>
<dbReference type="PANTHER" id="PTHR43072">
    <property type="entry name" value="N-ACETYLTRANSFERASE"/>
    <property type="match status" value="1"/>
</dbReference>
<organism evidence="4 5">
    <name type="scientific">Actinomadura physcomitrii</name>
    <dbReference type="NCBI Taxonomy" id="2650748"/>
    <lineage>
        <taxon>Bacteria</taxon>
        <taxon>Bacillati</taxon>
        <taxon>Actinomycetota</taxon>
        <taxon>Actinomycetes</taxon>
        <taxon>Streptosporangiales</taxon>
        <taxon>Thermomonosporaceae</taxon>
        <taxon>Actinomadura</taxon>
    </lineage>
</organism>
<comment type="caution">
    <text evidence="4">The sequence shown here is derived from an EMBL/GenBank/DDBJ whole genome shotgun (WGS) entry which is preliminary data.</text>
</comment>
<dbReference type="SUPFAM" id="SSF55729">
    <property type="entry name" value="Acyl-CoA N-acyltransferases (Nat)"/>
    <property type="match status" value="1"/>
</dbReference>
<dbReference type="Gene3D" id="3.40.630.30">
    <property type="match status" value="1"/>
</dbReference>
<feature type="domain" description="N-acetyltransferase" evidence="3">
    <location>
        <begin position="11"/>
        <end position="169"/>
    </location>
</feature>
<name>A0A6I4MLN2_9ACTN</name>
<dbReference type="CDD" id="cd04301">
    <property type="entry name" value="NAT_SF"/>
    <property type="match status" value="1"/>
</dbReference>
<evidence type="ECO:0000313" key="5">
    <source>
        <dbReference type="Proteomes" id="UP000462055"/>
    </source>
</evidence>
<evidence type="ECO:0000256" key="1">
    <source>
        <dbReference type="ARBA" id="ARBA00022679"/>
    </source>
</evidence>
<dbReference type="GO" id="GO:0016747">
    <property type="term" value="F:acyltransferase activity, transferring groups other than amino-acyl groups"/>
    <property type="evidence" value="ECO:0007669"/>
    <property type="project" value="InterPro"/>
</dbReference>
<keyword evidence="5" id="KW-1185">Reference proteome</keyword>
<dbReference type="PANTHER" id="PTHR43072:SF23">
    <property type="entry name" value="UPF0039 PROTEIN C11D3.02C"/>
    <property type="match status" value="1"/>
</dbReference>
<keyword evidence="2" id="KW-0012">Acyltransferase</keyword>
<dbReference type="InterPro" id="IPR000182">
    <property type="entry name" value="GNAT_dom"/>
</dbReference>
<dbReference type="Proteomes" id="UP000462055">
    <property type="component" value="Unassembled WGS sequence"/>
</dbReference>
<gene>
    <name evidence="4" type="ORF">F8568_036950</name>
</gene>
<dbReference type="EMBL" id="WBMS02000042">
    <property type="protein sequence ID" value="MWA05850.1"/>
    <property type="molecule type" value="Genomic_DNA"/>
</dbReference>
<accession>A0A6I4MLN2</accession>
<dbReference type="PROSITE" id="PS51186">
    <property type="entry name" value="GNAT"/>
    <property type="match status" value="1"/>
</dbReference>
<evidence type="ECO:0000313" key="4">
    <source>
        <dbReference type="EMBL" id="MWA05850.1"/>
    </source>
</evidence>